<proteinExistence type="predicted"/>
<dbReference type="NCBIfam" id="TIGR02115">
    <property type="entry name" value="potass_kdpF"/>
    <property type="match status" value="1"/>
</dbReference>
<dbReference type="EMBL" id="JAAQYP010000049">
    <property type="protein sequence ID" value="NNA98122.1"/>
    <property type="molecule type" value="Genomic_DNA"/>
</dbReference>
<feature type="transmembrane region" description="Helical" evidence="1">
    <location>
        <begin position="6"/>
        <end position="27"/>
    </location>
</feature>
<name>A0A7Y1MU69_9PSED</name>
<protein>
    <submittedName>
        <fullName evidence="2">K(+)-transporting ATPase subunit F</fullName>
    </submittedName>
</protein>
<gene>
    <name evidence="2" type="primary">kdpF</name>
    <name evidence="2" type="ORF">HBO33_23440</name>
</gene>
<keyword evidence="1" id="KW-0812">Transmembrane</keyword>
<dbReference type="RefSeq" id="WP_169898726.1">
    <property type="nucleotide sequence ID" value="NZ_JAAQYP010000049.1"/>
</dbReference>
<evidence type="ECO:0000256" key="1">
    <source>
        <dbReference type="SAM" id="Phobius"/>
    </source>
</evidence>
<keyword evidence="1" id="KW-0472">Membrane</keyword>
<dbReference type="GO" id="GO:0008556">
    <property type="term" value="F:P-type potassium transmembrane transporter activity"/>
    <property type="evidence" value="ECO:0007669"/>
    <property type="project" value="InterPro"/>
</dbReference>
<dbReference type="Pfam" id="PF09604">
    <property type="entry name" value="Potass_KdpF"/>
    <property type="match status" value="1"/>
</dbReference>
<organism evidence="2 3">
    <name type="scientific">Pseudomonas gessardii</name>
    <dbReference type="NCBI Taxonomy" id="78544"/>
    <lineage>
        <taxon>Bacteria</taxon>
        <taxon>Pseudomonadati</taxon>
        <taxon>Pseudomonadota</taxon>
        <taxon>Gammaproteobacteria</taxon>
        <taxon>Pseudomonadales</taxon>
        <taxon>Pseudomonadaceae</taxon>
        <taxon>Pseudomonas</taxon>
    </lineage>
</organism>
<evidence type="ECO:0000313" key="3">
    <source>
        <dbReference type="Proteomes" id="UP000542111"/>
    </source>
</evidence>
<accession>A0A7Y1MU69</accession>
<sequence>MLTLKFIYIASGLCAAGLFAYLGYALIRAEKF</sequence>
<dbReference type="InterPro" id="IPR011726">
    <property type="entry name" value="KdpF"/>
</dbReference>
<evidence type="ECO:0000313" key="2">
    <source>
        <dbReference type="EMBL" id="NNA98122.1"/>
    </source>
</evidence>
<dbReference type="Proteomes" id="UP000542111">
    <property type="component" value="Unassembled WGS sequence"/>
</dbReference>
<keyword evidence="1" id="KW-1133">Transmembrane helix</keyword>
<reference evidence="2 3" key="1">
    <citation type="journal article" date="2020" name="Front. Microbiol.">
        <title>Genetic Organization of the aprX-lipA2 Operon Affects the Proteolytic Potential of Pseudomonas Species in Milk.</title>
        <authorList>
            <person name="Maier C."/>
            <person name="Huptas C."/>
            <person name="von Neubeck M."/>
            <person name="Scherer S."/>
            <person name="Wenning M."/>
            <person name="Lucking G."/>
        </authorList>
    </citation>
    <scope>NUCLEOTIDE SEQUENCE [LARGE SCALE GENOMIC DNA]</scope>
    <source>
        <strain evidence="2 3">G4779</strain>
    </source>
</reference>
<comment type="caution">
    <text evidence="2">The sequence shown here is derived from an EMBL/GenBank/DDBJ whole genome shotgun (WGS) entry which is preliminary data.</text>
</comment>
<dbReference type="AlphaFoldDB" id="A0A7Y1MU69"/>
<dbReference type="GO" id="GO:0005886">
    <property type="term" value="C:plasma membrane"/>
    <property type="evidence" value="ECO:0007669"/>
    <property type="project" value="InterPro"/>
</dbReference>